<keyword evidence="2" id="KW-1185">Reference proteome</keyword>
<dbReference type="Proteomes" id="UP000887116">
    <property type="component" value="Unassembled WGS sequence"/>
</dbReference>
<evidence type="ECO:0000313" key="1">
    <source>
        <dbReference type="EMBL" id="GFQ75494.1"/>
    </source>
</evidence>
<dbReference type="EMBL" id="BMAO01001735">
    <property type="protein sequence ID" value="GFQ75494.1"/>
    <property type="molecule type" value="Genomic_DNA"/>
</dbReference>
<dbReference type="OrthoDB" id="10558977at2759"/>
<protein>
    <submittedName>
        <fullName evidence="1">Uncharacterized protein</fullName>
    </submittedName>
</protein>
<evidence type="ECO:0000313" key="2">
    <source>
        <dbReference type="Proteomes" id="UP000887116"/>
    </source>
</evidence>
<comment type="caution">
    <text evidence="1">The sequence shown here is derived from an EMBL/GenBank/DDBJ whole genome shotgun (WGS) entry which is preliminary data.</text>
</comment>
<organism evidence="1 2">
    <name type="scientific">Trichonephila clavata</name>
    <name type="common">Joro spider</name>
    <name type="synonym">Nephila clavata</name>
    <dbReference type="NCBI Taxonomy" id="2740835"/>
    <lineage>
        <taxon>Eukaryota</taxon>
        <taxon>Metazoa</taxon>
        <taxon>Ecdysozoa</taxon>
        <taxon>Arthropoda</taxon>
        <taxon>Chelicerata</taxon>
        <taxon>Arachnida</taxon>
        <taxon>Araneae</taxon>
        <taxon>Araneomorphae</taxon>
        <taxon>Entelegynae</taxon>
        <taxon>Araneoidea</taxon>
        <taxon>Nephilidae</taxon>
        <taxon>Trichonephila</taxon>
    </lineage>
</organism>
<gene>
    <name evidence="1" type="ORF">TNCT_688931</name>
</gene>
<reference evidence="1" key="1">
    <citation type="submission" date="2020-07" db="EMBL/GenBank/DDBJ databases">
        <title>Multicomponent nature underlies the extraordinary mechanical properties of spider dragline silk.</title>
        <authorList>
            <person name="Kono N."/>
            <person name="Nakamura H."/>
            <person name="Mori M."/>
            <person name="Yoshida Y."/>
            <person name="Ohtoshi R."/>
            <person name="Malay A.D."/>
            <person name="Moran D.A.P."/>
            <person name="Tomita M."/>
            <person name="Numata K."/>
            <person name="Arakawa K."/>
        </authorList>
    </citation>
    <scope>NUCLEOTIDE SEQUENCE</scope>
</reference>
<proteinExistence type="predicted"/>
<accession>A0A8X6FCS1</accession>
<dbReference type="AlphaFoldDB" id="A0A8X6FCS1"/>
<name>A0A8X6FCS1_TRICU</name>
<sequence>MREVRRECSVSPVSVILDVEIIPLCPGKISRHCSQDGFLPVGGMILGATETAYSLLHMNSLTFDFLQSLTFCQKCYRHFIIDTTKDLGKGEGGLVRKQGLFCHDCRQLDDKVERLTERQVHVERVKQRMSRWNLESNASN</sequence>